<dbReference type="GO" id="GO:0004519">
    <property type="term" value="F:endonuclease activity"/>
    <property type="evidence" value="ECO:0007669"/>
    <property type="project" value="InterPro"/>
</dbReference>
<dbReference type="InterPro" id="IPR004860">
    <property type="entry name" value="LAGLIDADG_dom"/>
</dbReference>
<reference evidence="2" key="2">
    <citation type="submission" date="2016-03" db="EMBL/GenBank/DDBJ databases">
        <authorList>
            <person name="Ploux O."/>
        </authorList>
    </citation>
    <scope>NUCLEOTIDE SEQUENCE</scope>
    <source>
        <strain evidence="2">CBS 764</strain>
    </source>
</reference>
<dbReference type="AlphaFoldDB" id="A0A142DDH7"/>
<gene>
    <name evidence="2" type="primary">orf99</name>
</gene>
<name>A0A142DDH7_9SACH</name>
<sequence>KKKNESNNKYLFSTLNNNDNNTYKVYYSYTVMVAKLHKNMKVMDYFNKYTLLSSKYLYFKDWSKLINYINKEGFNKGWELGVSLRKDYNKTRTTFTWDH</sequence>
<evidence type="ECO:0000313" key="2">
    <source>
        <dbReference type="EMBL" id="AMQ25911.1"/>
    </source>
</evidence>
<feature type="domain" description="Homing endonuclease LAGLIDADG" evidence="1">
    <location>
        <begin position="15"/>
        <end position="65"/>
    </location>
</feature>
<dbReference type="SUPFAM" id="SSF55608">
    <property type="entry name" value="Homing endonucleases"/>
    <property type="match status" value="1"/>
</dbReference>
<dbReference type="Pfam" id="PF00961">
    <property type="entry name" value="LAGLIDADG_1"/>
    <property type="match status" value="1"/>
</dbReference>
<reference evidence="2" key="1">
    <citation type="journal article" date="2015" name="Mol. Biol. Evol.">
        <title>Extensive Horizontal Transfer and Homologous Recombination Generate Highly Chimeric Mitochondrial Genomes in Yeast.</title>
        <authorList>
            <person name="Wu B."/>
            <person name="Buljic A."/>
            <person name="Hao W."/>
        </authorList>
    </citation>
    <scope>NUCLEOTIDE SEQUENCE</scope>
    <source>
        <strain evidence="2">CBS 764</strain>
    </source>
</reference>
<dbReference type="EMBL" id="KM595068">
    <property type="protein sequence ID" value="AMQ25911.1"/>
    <property type="molecule type" value="Genomic_DNA"/>
</dbReference>
<evidence type="ECO:0000259" key="1">
    <source>
        <dbReference type="Pfam" id="PF00961"/>
    </source>
</evidence>
<organism evidence="2">
    <name type="scientific">Torulaspora globosa</name>
    <dbReference type="NCBI Taxonomy" id="48254"/>
    <lineage>
        <taxon>Eukaryota</taxon>
        <taxon>Fungi</taxon>
        <taxon>Dikarya</taxon>
        <taxon>Ascomycota</taxon>
        <taxon>Saccharomycotina</taxon>
        <taxon>Saccharomycetes</taxon>
        <taxon>Saccharomycetales</taxon>
        <taxon>Saccharomycetaceae</taxon>
        <taxon>Torulaspora</taxon>
    </lineage>
</organism>
<accession>A0A142DDH7</accession>
<dbReference type="InterPro" id="IPR027434">
    <property type="entry name" value="Homing_endonucl"/>
</dbReference>
<geneLocation type="mitochondrion" evidence="2"/>
<feature type="non-terminal residue" evidence="2">
    <location>
        <position position="1"/>
    </location>
</feature>
<dbReference type="Gene3D" id="3.10.28.10">
    <property type="entry name" value="Homing endonucleases"/>
    <property type="match status" value="1"/>
</dbReference>
<proteinExistence type="predicted"/>
<keyword evidence="2" id="KW-0496">Mitochondrion</keyword>
<protein>
    <recommendedName>
        <fullName evidence="1">Homing endonuclease LAGLIDADG domain-containing protein</fullName>
    </recommendedName>
</protein>